<protein>
    <submittedName>
        <fullName evidence="1">ParB N-terminal domain-containing protein</fullName>
    </submittedName>
</protein>
<keyword evidence="2" id="KW-1185">Reference proteome</keyword>
<sequence length="273" mass="30209">MKRPAGKAASRGKAWTKLTKAHTGGKPQPSIGDSLSLWSIRTIPEVFQVRDPNEADSVRHIADLAGVIKAQGSVDPISVWWSGAEWVCVDGHHRLAAYEKAGAEQVKVKVEVGTPQAMLMLATNENKKNRLHMGTAERAEAAWRLTCLPEAARPSKKDTAAATGLGTSAVGDQRRVHASLTGTHGYTDAAVQDMTWREARRLEKGLTDGEPGGDQWEEREVEEICKQLGKTWGTLHDSKVELFLRALQRWDRRLQERAASEWAQEPEEEEADF</sequence>
<name>A0ACC6C6W5_9BURK</name>
<dbReference type="EMBL" id="JAPPUY010000001">
    <property type="protein sequence ID" value="MCY4744132.1"/>
    <property type="molecule type" value="Genomic_DNA"/>
</dbReference>
<organism evidence="1 2">
    <name type="scientific">Roseateles hydrophilus</name>
    <dbReference type="NCBI Taxonomy" id="2975054"/>
    <lineage>
        <taxon>Bacteria</taxon>
        <taxon>Pseudomonadati</taxon>
        <taxon>Pseudomonadota</taxon>
        <taxon>Betaproteobacteria</taxon>
        <taxon>Burkholderiales</taxon>
        <taxon>Sphaerotilaceae</taxon>
        <taxon>Roseateles</taxon>
    </lineage>
</organism>
<evidence type="ECO:0000313" key="2">
    <source>
        <dbReference type="Proteomes" id="UP001076464"/>
    </source>
</evidence>
<reference evidence="1" key="1">
    <citation type="submission" date="2022-08" db="EMBL/GenBank/DDBJ databases">
        <title>Genome sequencing of Pelomonas sp. UHG3.</title>
        <authorList>
            <person name="So Y."/>
        </authorList>
    </citation>
    <scope>NUCLEOTIDE SEQUENCE</scope>
    <source>
        <strain evidence="1">UHG3</strain>
    </source>
</reference>
<dbReference type="Proteomes" id="UP001076464">
    <property type="component" value="Unassembled WGS sequence"/>
</dbReference>
<gene>
    <name evidence="1" type="ORF">NYO99_04035</name>
</gene>
<accession>A0ACC6C6W5</accession>
<comment type="caution">
    <text evidence="1">The sequence shown here is derived from an EMBL/GenBank/DDBJ whole genome shotgun (WGS) entry which is preliminary data.</text>
</comment>
<evidence type="ECO:0000313" key="1">
    <source>
        <dbReference type="EMBL" id="MCY4744132.1"/>
    </source>
</evidence>
<proteinExistence type="predicted"/>